<sequence length="562" mass="65847">MFGWNRKFLMKKLAYCKLYADTVKYLKPIQIIYRVKHSFVKSKPQEIKKVPEYFSKMKFVIPELDMDSAFWSRFDEKKLIGNEIVLVGEAETLQQGVWDYEEHSPLWNYNLHYFEYAIVLAAQYRSSGQESYKEKVLEWISDWCQCVKSGVGWHSYPISLRICNWFIIYELLNEKPSQTVYNNIYSQYRYLIKNQEKHLLGNHYFENLKTIVICSIYFGEEKVFKRYWKDFLQEIEEEVLSDGVHFERSLMYHKIIMEDIMRVAKALESSGRETEKTLLLSWLNKMAIALFSLEKGMGKTPHFNDAADGVAKDTDSLLKALNEWGIVPEERNSFPSAGYYKLYGENTALLFDCGELGPRYMTGHGHCDALSFELSIKGEPILVNSGTYQYQGKLRNYFRCTRANNTLIIDNCEQSEIWGEHRTGRRIRCVKGFRGDNFVGGKYVNYKGYFHQRFFIHTDVNQWVIEDKIKGPEKATVSAFFHAAPGFTWFCDNKLNFVLSNKKTNKNVLMLQIHETDAYVHVRNELNYYSSKFGCLEKSEVLAVNYKADSKEIRSKILLSVI</sequence>
<dbReference type="PANTHER" id="PTHR39210">
    <property type="entry name" value="HEPARIN-SULFATE LYASE"/>
    <property type="match status" value="1"/>
</dbReference>
<dbReference type="InterPro" id="IPR031680">
    <property type="entry name" value="Hepar_II_III_N"/>
</dbReference>
<dbReference type="eggNOG" id="COG5360">
    <property type="taxonomic scope" value="Bacteria"/>
</dbReference>
<dbReference type="Pfam" id="PF16889">
    <property type="entry name" value="Hepar_II_III_N"/>
    <property type="match status" value="1"/>
</dbReference>
<dbReference type="InterPro" id="IPR008929">
    <property type="entry name" value="Chondroitin_lyas"/>
</dbReference>
<evidence type="ECO:0000256" key="3">
    <source>
        <dbReference type="ARBA" id="ARBA00022764"/>
    </source>
</evidence>
<evidence type="ECO:0000256" key="2">
    <source>
        <dbReference type="ARBA" id="ARBA00022729"/>
    </source>
</evidence>
<keyword evidence="2" id="KW-0732">Signal</keyword>
<dbReference type="GO" id="GO:0016829">
    <property type="term" value="F:lyase activity"/>
    <property type="evidence" value="ECO:0007669"/>
    <property type="project" value="UniProtKB-KW"/>
</dbReference>
<evidence type="ECO:0000259" key="6">
    <source>
        <dbReference type="Pfam" id="PF16889"/>
    </source>
</evidence>
<evidence type="ECO:0000313" key="7">
    <source>
        <dbReference type="EMBL" id="EGA95836.1"/>
    </source>
</evidence>
<evidence type="ECO:0000313" key="8">
    <source>
        <dbReference type="Proteomes" id="UP000002970"/>
    </source>
</evidence>
<dbReference type="STRING" id="1512.GCA_900049235_00286"/>
<feature type="domain" description="Heparinase II/III-like C-terminal" evidence="5">
    <location>
        <begin position="328"/>
        <end position="514"/>
    </location>
</feature>
<feature type="domain" description="Heparin-sulfate lyase N-terminal" evidence="6">
    <location>
        <begin position="98"/>
        <end position="324"/>
    </location>
</feature>
<evidence type="ECO:0000259" key="5">
    <source>
        <dbReference type="Pfam" id="PF07940"/>
    </source>
</evidence>
<dbReference type="HOGENOM" id="CLU_022012_3_0_9"/>
<keyword evidence="3" id="KW-0574">Periplasm</keyword>
<protein>
    <submittedName>
        <fullName evidence="7">Uncharacterized protein</fullName>
    </submittedName>
</protein>
<comment type="subcellular location">
    <subcellularLocation>
        <location evidence="1">Periplasm</location>
    </subcellularLocation>
</comment>
<dbReference type="EMBL" id="ADLQ01000010">
    <property type="protein sequence ID" value="EGA95836.1"/>
    <property type="molecule type" value="Genomic_DNA"/>
</dbReference>
<reference evidence="7 8" key="1">
    <citation type="submission" date="2010-12" db="EMBL/GenBank/DDBJ databases">
        <title>The Genome Sequence of Clostridium symbiosum strain WAL-14163.</title>
        <authorList>
            <person name="Earl A."/>
            <person name="Ward D."/>
            <person name="Feldgarden M."/>
            <person name="Gevers D."/>
            <person name="Finegold S.M."/>
            <person name="Summanen P.H."/>
            <person name="Molitoris D.R."/>
            <person name="Vaisanen M.L."/>
            <person name="Daigneault M."/>
            <person name="Young S.K."/>
            <person name="Zeng Q."/>
            <person name="Gargeya S."/>
            <person name="Fitzgerald M."/>
            <person name="Haas B."/>
            <person name="Abouelleil A."/>
            <person name="Alvarado L."/>
            <person name="Arachchi H.M."/>
            <person name="Berlin A."/>
            <person name="Brown A."/>
            <person name="Chapman S.B."/>
            <person name="Chen Z."/>
            <person name="Dunbar C."/>
            <person name="Freedman E."/>
            <person name="Gearin G."/>
            <person name="Gellesch M."/>
            <person name="Goldberg J."/>
            <person name="Griggs A."/>
            <person name="Gujja S."/>
            <person name="Heilman E."/>
            <person name="Heiman D."/>
            <person name="Howarth C."/>
            <person name="Larson L."/>
            <person name="Lui A."/>
            <person name="MacDonald P.J.P."/>
            <person name="Mehta T."/>
            <person name="Montmayeur A."/>
            <person name="Murphy C."/>
            <person name="Neiman D."/>
            <person name="Pearson M."/>
            <person name="Priest M."/>
            <person name="Roberts A."/>
            <person name="Saif S."/>
            <person name="Shea T."/>
            <person name="Shenoy N."/>
            <person name="Sisk P."/>
            <person name="Stolte C."/>
            <person name="Sykes S."/>
            <person name="White J."/>
            <person name="Yandava C."/>
            <person name="Nusbaum C."/>
            <person name="Birren B."/>
        </authorList>
    </citation>
    <scope>NUCLEOTIDE SEQUENCE [LARGE SCALE GENOMIC DNA]</scope>
    <source>
        <strain evidence="7 8">WAL-14163</strain>
    </source>
</reference>
<evidence type="ECO:0000256" key="1">
    <source>
        <dbReference type="ARBA" id="ARBA00004418"/>
    </source>
</evidence>
<dbReference type="Gene3D" id="2.70.98.70">
    <property type="match status" value="1"/>
</dbReference>
<gene>
    <name evidence="7" type="ORF">HMPREF9474_00251</name>
</gene>
<keyword evidence="8" id="KW-1185">Reference proteome</keyword>
<dbReference type="InterPro" id="IPR012480">
    <property type="entry name" value="Hepar_II_III_C"/>
</dbReference>
<dbReference type="PANTHER" id="PTHR39210:SF1">
    <property type="entry name" value="HEPARIN-SULFATE LYASE"/>
    <property type="match status" value="1"/>
</dbReference>
<dbReference type="Proteomes" id="UP000002970">
    <property type="component" value="Unassembled WGS sequence"/>
</dbReference>
<keyword evidence="4" id="KW-0456">Lyase</keyword>
<accession>E7GH58</accession>
<organism evidence="7 8">
    <name type="scientific">Clostridium symbiosum (strain WAL-14163)</name>
    <dbReference type="NCBI Taxonomy" id="742740"/>
    <lineage>
        <taxon>Bacteria</taxon>
        <taxon>Bacillati</taxon>
        <taxon>Bacillota</taxon>
        <taxon>Clostridia</taxon>
        <taxon>Lachnospirales</taxon>
        <taxon>Lachnospiraceae</taxon>
        <taxon>Otoolea</taxon>
    </lineage>
</organism>
<dbReference type="GO" id="GO:0042597">
    <property type="term" value="C:periplasmic space"/>
    <property type="evidence" value="ECO:0007669"/>
    <property type="project" value="UniProtKB-SubCell"/>
</dbReference>
<dbReference type="Pfam" id="PF07940">
    <property type="entry name" value="Hepar_II_III_C"/>
    <property type="match status" value="1"/>
</dbReference>
<dbReference type="RefSeq" id="WP_003497491.1">
    <property type="nucleotide sequence ID" value="NZ_GL834305.1"/>
</dbReference>
<name>E7GH58_CLOS6</name>
<proteinExistence type="predicted"/>
<dbReference type="Gene3D" id="1.50.10.100">
    <property type="entry name" value="Chondroitin AC/alginate lyase"/>
    <property type="match status" value="1"/>
</dbReference>
<dbReference type="AlphaFoldDB" id="E7GH58"/>
<comment type="caution">
    <text evidence="7">The sequence shown here is derived from an EMBL/GenBank/DDBJ whole genome shotgun (WGS) entry which is preliminary data.</text>
</comment>
<dbReference type="SUPFAM" id="SSF48230">
    <property type="entry name" value="Chondroitin AC/alginate lyase"/>
    <property type="match status" value="1"/>
</dbReference>
<evidence type="ECO:0000256" key="4">
    <source>
        <dbReference type="ARBA" id="ARBA00023239"/>
    </source>
</evidence>